<reference evidence="2" key="1">
    <citation type="journal article" date="2010" name="Stand. Genomic Sci.">
        <title>Complete genome sequence of Sulfurimonas autotrophica type strain (OK10).</title>
        <authorList>
            <person name="Sikorski J."/>
            <person name="Munk C."/>
            <person name="Lapidus A."/>
            <person name="Djao O."/>
            <person name="Lucas S."/>
            <person name="Glavina Del Rio T."/>
            <person name="Nolan M."/>
            <person name="Tice H."/>
            <person name="Han C."/>
            <person name="Cheng J."/>
            <person name="Tapia R."/>
            <person name="Goodwin L."/>
            <person name="Pitluck S."/>
            <person name="Liolios K."/>
            <person name="Ivanova N."/>
            <person name="Mavromatis K."/>
            <person name="Mikhailova N."/>
            <person name="Pati A."/>
            <person name="Sims D."/>
            <person name="Meincke L."/>
            <person name="Brettin T."/>
            <person name="Detter J."/>
            <person name="Chen A."/>
            <person name="Palaniappan K."/>
            <person name="Land M."/>
            <person name="Hauser L."/>
            <person name="Chang Y."/>
            <person name="Jeffries C."/>
            <person name="Rohde M."/>
            <person name="Lang E."/>
            <person name="Spring S."/>
            <person name="Goker M."/>
            <person name="Woyke T."/>
            <person name="Bristow J."/>
            <person name="Eisen J."/>
            <person name="Markowitz V."/>
            <person name="Hugenholtz P."/>
            <person name="Kyrpides N."/>
            <person name="Klenk H."/>
        </authorList>
    </citation>
    <scope>NUCLEOTIDE SEQUENCE [LARGE SCALE GENOMIC DNA]</scope>
    <source>
        <strain evidence="2">ATCC BAA-671 / DSM 16294 / JCM 11897 / OK10</strain>
    </source>
</reference>
<sequence length="158" mass="18820">MSKITFDHIGNPSPYKIVPLLKSECEEYFVTNFEDSQTRPLNWKKYNIYSHSLKNLLMKPLIQWLAGSFTTTKLNPEDIDLVNFIEYIDFKSELANFDMNRSNHFPKKQYNIDGYNVLVFPEEHPYYVKMVERKAYWKKQFGSDRDNNPKALIEVTYT</sequence>
<dbReference type="OrthoDB" id="7842083at2"/>
<proteinExistence type="predicted"/>
<dbReference type="Proteomes" id="UP000007803">
    <property type="component" value="Chromosome"/>
</dbReference>
<dbReference type="AlphaFoldDB" id="E0UTA0"/>
<evidence type="ECO:0000313" key="1">
    <source>
        <dbReference type="EMBL" id="ADN08203.1"/>
    </source>
</evidence>
<dbReference type="InterPro" id="IPR053860">
    <property type="entry name" value="DUF6932"/>
</dbReference>
<name>E0UTA0_SULAO</name>
<protein>
    <submittedName>
        <fullName evidence="1">Uncharacterized protein</fullName>
    </submittedName>
</protein>
<dbReference type="Pfam" id="PF22014">
    <property type="entry name" value="DUF6932"/>
    <property type="match status" value="1"/>
</dbReference>
<dbReference type="RefSeq" id="WP_013325959.1">
    <property type="nucleotide sequence ID" value="NC_014506.1"/>
</dbReference>
<keyword evidence="2" id="KW-1185">Reference proteome</keyword>
<dbReference type="eggNOG" id="ENOG5033HGV">
    <property type="taxonomic scope" value="Bacteria"/>
</dbReference>
<evidence type="ECO:0000313" key="2">
    <source>
        <dbReference type="Proteomes" id="UP000007803"/>
    </source>
</evidence>
<dbReference type="STRING" id="563040.Saut_0154"/>
<organism evidence="1 2">
    <name type="scientific">Sulfurimonas autotrophica (strain ATCC BAA-671 / DSM 16294 / JCM 11897 / OK10)</name>
    <dbReference type="NCBI Taxonomy" id="563040"/>
    <lineage>
        <taxon>Bacteria</taxon>
        <taxon>Pseudomonadati</taxon>
        <taxon>Campylobacterota</taxon>
        <taxon>Epsilonproteobacteria</taxon>
        <taxon>Campylobacterales</taxon>
        <taxon>Sulfurimonadaceae</taxon>
        <taxon>Sulfurimonas</taxon>
    </lineage>
</organism>
<gene>
    <name evidence="1" type="ordered locus">Saut_0154</name>
</gene>
<accession>E0UTA0</accession>
<dbReference type="HOGENOM" id="CLU_122312_0_0_7"/>
<dbReference type="EMBL" id="CP002205">
    <property type="protein sequence ID" value="ADN08203.1"/>
    <property type="molecule type" value="Genomic_DNA"/>
</dbReference>
<dbReference type="KEGG" id="sua:Saut_0154"/>